<protein>
    <recommendedName>
        <fullName evidence="3">DUF736 domain-containing protein</fullName>
    </recommendedName>
</protein>
<name>A0ABQ1JAK1_9PROT</name>
<evidence type="ECO:0000313" key="2">
    <source>
        <dbReference type="Proteomes" id="UP000603352"/>
    </source>
</evidence>
<gene>
    <name evidence="1" type="ORF">GCM10011505_50820</name>
</gene>
<evidence type="ECO:0008006" key="3">
    <source>
        <dbReference type="Google" id="ProtNLM"/>
    </source>
</evidence>
<dbReference type="Proteomes" id="UP000603352">
    <property type="component" value="Unassembled WGS sequence"/>
</dbReference>
<sequence length="52" mass="5572">MGPYFLSLEFATGSAVDDPSLPEPISAALFQSEDGNEAQLVWSRRKADGTAK</sequence>
<dbReference type="EMBL" id="BMDZ01000175">
    <property type="protein sequence ID" value="GGB64168.1"/>
    <property type="molecule type" value="Genomic_DNA"/>
</dbReference>
<evidence type="ECO:0000313" key="1">
    <source>
        <dbReference type="EMBL" id="GGB64168.1"/>
    </source>
</evidence>
<dbReference type="Pfam" id="PF05284">
    <property type="entry name" value="DUF736"/>
    <property type="match status" value="1"/>
</dbReference>
<dbReference type="RefSeq" id="WP_188583318.1">
    <property type="nucleotide sequence ID" value="NZ_BMDZ01000175.1"/>
</dbReference>
<reference evidence="2" key="1">
    <citation type="journal article" date="2019" name="Int. J. Syst. Evol. Microbiol.">
        <title>The Global Catalogue of Microorganisms (GCM) 10K type strain sequencing project: providing services to taxonomists for standard genome sequencing and annotation.</title>
        <authorList>
            <consortium name="The Broad Institute Genomics Platform"/>
            <consortium name="The Broad Institute Genome Sequencing Center for Infectious Disease"/>
            <person name="Wu L."/>
            <person name="Ma J."/>
        </authorList>
    </citation>
    <scope>NUCLEOTIDE SEQUENCE [LARGE SCALE GENOMIC DNA]</scope>
    <source>
        <strain evidence="2">CGMCC 1.10188</strain>
    </source>
</reference>
<dbReference type="InterPro" id="IPR007948">
    <property type="entry name" value="DUF736"/>
</dbReference>
<keyword evidence="2" id="KW-1185">Reference proteome</keyword>
<organism evidence="1 2">
    <name type="scientific">Tistrella bauzanensis</name>
    <dbReference type="NCBI Taxonomy" id="657419"/>
    <lineage>
        <taxon>Bacteria</taxon>
        <taxon>Pseudomonadati</taxon>
        <taxon>Pseudomonadota</taxon>
        <taxon>Alphaproteobacteria</taxon>
        <taxon>Geminicoccales</taxon>
        <taxon>Geminicoccaceae</taxon>
        <taxon>Tistrella</taxon>
    </lineage>
</organism>
<accession>A0ABQ1JAK1</accession>
<proteinExistence type="predicted"/>
<comment type="caution">
    <text evidence="1">The sequence shown here is derived from an EMBL/GenBank/DDBJ whole genome shotgun (WGS) entry which is preliminary data.</text>
</comment>